<dbReference type="EC" id="1.14.11.27" evidence="2"/>
<dbReference type="Proteomes" id="UP000649328">
    <property type="component" value="Unassembled WGS sequence"/>
</dbReference>
<dbReference type="GO" id="GO:0140680">
    <property type="term" value="F:histone H3K36me/H3K36me2 demethylase activity"/>
    <property type="evidence" value="ECO:0007669"/>
    <property type="project" value="UniProtKB-EC"/>
</dbReference>
<evidence type="ECO:0000256" key="6">
    <source>
        <dbReference type="ARBA" id="ARBA00022833"/>
    </source>
</evidence>
<reference evidence="9" key="1">
    <citation type="submission" date="2020-10" db="EMBL/GenBank/DDBJ databases">
        <title>The Whole-Genome Sequence of Metschnikowia persimmonesis, a Novel Endophytic Yeast Species Isolated from Medicinal Plant Diospyros kaki Thumb.</title>
        <authorList>
            <person name="Rahmat E."/>
            <person name="Kang Y."/>
        </authorList>
    </citation>
    <scope>NUCLEOTIDE SEQUENCE</scope>
    <source>
        <strain evidence="9">KIOM G15050</strain>
    </source>
</reference>
<comment type="caution">
    <text evidence="9">The sequence shown here is derived from an EMBL/GenBank/DDBJ whole genome shotgun (WGS) entry which is preliminary data.</text>
</comment>
<protein>
    <recommendedName>
        <fullName evidence="3">JmjC domain-containing histone demethylation protein 1</fullName>
        <ecNumber evidence="2">1.14.11.27</ecNumber>
    </recommendedName>
</protein>
<keyword evidence="5" id="KW-0863">Zinc-finger</keyword>
<dbReference type="OrthoDB" id="1678912at2759"/>
<evidence type="ECO:0000256" key="1">
    <source>
        <dbReference type="ARBA" id="ARBA00001954"/>
    </source>
</evidence>
<keyword evidence="10" id="KW-1185">Reference proteome</keyword>
<evidence type="ECO:0000259" key="8">
    <source>
        <dbReference type="SMART" id="SM00249"/>
    </source>
</evidence>
<evidence type="ECO:0000256" key="2">
    <source>
        <dbReference type="ARBA" id="ARBA00013246"/>
    </source>
</evidence>
<dbReference type="Pfam" id="PF00628">
    <property type="entry name" value="PHD"/>
    <property type="match status" value="1"/>
</dbReference>
<feature type="domain" description="Zinc finger PHD-type" evidence="8">
    <location>
        <begin position="8"/>
        <end position="65"/>
    </location>
</feature>
<evidence type="ECO:0000256" key="5">
    <source>
        <dbReference type="ARBA" id="ARBA00022771"/>
    </source>
</evidence>
<dbReference type="InterPro" id="IPR019786">
    <property type="entry name" value="Zinc_finger_PHD-type_CS"/>
</dbReference>
<dbReference type="AlphaFoldDB" id="A0A8H7GU55"/>
<dbReference type="EMBL" id="JACBPP010000003">
    <property type="protein sequence ID" value="KAF8003468.1"/>
    <property type="molecule type" value="Genomic_DNA"/>
</dbReference>
<keyword evidence="4" id="KW-0479">Metal-binding</keyword>
<gene>
    <name evidence="9" type="ORF">HF325_002713</name>
</gene>
<dbReference type="InterPro" id="IPR019787">
    <property type="entry name" value="Znf_PHD-finger"/>
</dbReference>
<dbReference type="CDD" id="cd15517">
    <property type="entry name" value="PHD_TCF19_like"/>
    <property type="match status" value="1"/>
</dbReference>
<dbReference type="SMART" id="SM00249">
    <property type="entry name" value="PHD"/>
    <property type="match status" value="1"/>
</dbReference>
<proteinExistence type="predicted"/>
<dbReference type="Gene3D" id="2.60.120.650">
    <property type="entry name" value="Cupin"/>
    <property type="match status" value="1"/>
</dbReference>
<dbReference type="InterPro" id="IPR001965">
    <property type="entry name" value="Znf_PHD"/>
</dbReference>
<comment type="cofactor">
    <cofactor evidence="1">
        <name>Fe(2+)</name>
        <dbReference type="ChEBI" id="CHEBI:29033"/>
    </cofactor>
</comment>
<dbReference type="InterPro" id="IPR050690">
    <property type="entry name" value="JHDM1_Histone_Demethylase"/>
</dbReference>
<dbReference type="InterPro" id="IPR011011">
    <property type="entry name" value="Znf_FYVE_PHD"/>
</dbReference>
<evidence type="ECO:0000256" key="7">
    <source>
        <dbReference type="ARBA" id="ARBA00047915"/>
    </source>
</evidence>
<dbReference type="GO" id="GO:0008270">
    <property type="term" value="F:zinc ion binding"/>
    <property type="evidence" value="ECO:0007669"/>
    <property type="project" value="UniProtKB-KW"/>
</dbReference>
<sequence length="213" mass="23478">MKPKNHDNCPVCNYNPLESANGPETQAQISWIRCDVCRQWYHSVCLKLTKSTLGLISLFHCPECEREHGPSHMKRQLKRARVKIDYVALDQGETFAVDKSVHPHVPSFLNFGPSVDLSLGGLHFVDKLNSSELTKEHVFATGLLKPVLVPHVTGESGLRLPVARDKITVEYISQKCGANASVEVMDCIVTAERNALVEFGPVAGILLHAGSRA</sequence>
<organism evidence="9 10">
    <name type="scientific">Metschnikowia pulcherrima</name>
    <dbReference type="NCBI Taxonomy" id="27326"/>
    <lineage>
        <taxon>Eukaryota</taxon>
        <taxon>Fungi</taxon>
        <taxon>Dikarya</taxon>
        <taxon>Ascomycota</taxon>
        <taxon>Saccharomycotina</taxon>
        <taxon>Pichiomycetes</taxon>
        <taxon>Metschnikowiaceae</taxon>
        <taxon>Metschnikowia</taxon>
    </lineage>
</organism>
<dbReference type="PANTHER" id="PTHR23123">
    <property type="entry name" value="PHD/F-BOX CONTAINING PROTEIN"/>
    <property type="match status" value="1"/>
</dbReference>
<evidence type="ECO:0000313" key="9">
    <source>
        <dbReference type="EMBL" id="KAF8003468.1"/>
    </source>
</evidence>
<evidence type="ECO:0000256" key="3">
    <source>
        <dbReference type="ARBA" id="ARBA00015153"/>
    </source>
</evidence>
<accession>A0A8H7GU55</accession>
<keyword evidence="6" id="KW-0862">Zinc</keyword>
<evidence type="ECO:0000256" key="4">
    <source>
        <dbReference type="ARBA" id="ARBA00022723"/>
    </source>
</evidence>
<comment type="catalytic activity">
    <reaction evidence="7">
        <text>N(6),N(6)-dimethyl-L-lysyl(36)-[histone H3] + 2 2-oxoglutarate + 2 O2 = L-lysyl(36)-[histone H3] + 2 formaldehyde + 2 succinate + 2 CO2</text>
        <dbReference type="Rhea" id="RHEA:42032"/>
        <dbReference type="Rhea" id="RHEA-COMP:9785"/>
        <dbReference type="Rhea" id="RHEA-COMP:9787"/>
        <dbReference type="ChEBI" id="CHEBI:15379"/>
        <dbReference type="ChEBI" id="CHEBI:16526"/>
        <dbReference type="ChEBI" id="CHEBI:16810"/>
        <dbReference type="ChEBI" id="CHEBI:16842"/>
        <dbReference type="ChEBI" id="CHEBI:29969"/>
        <dbReference type="ChEBI" id="CHEBI:30031"/>
        <dbReference type="ChEBI" id="CHEBI:61976"/>
        <dbReference type="EC" id="1.14.11.27"/>
    </reaction>
</comment>
<name>A0A8H7GU55_9ASCO</name>
<evidence type="ECO:0000313" key="10">
    <source>
        <dbReference type="Proteomes" id="UP000649328"/>
    </source>
</evidence>
<dbReference type="SUPFAM" id="SSF57903">
    <property type="entry name" value="FYVE/PHD zinc finger"/>
    <property type="match status" value="1"/>
</dbReference>
<dbReference type="PROSITE" id="PS01359">
    <property type="entry name" value="ZF_PHD_1"/>
    <property type="match status" value="1"/>
</dbReference>